<evidence type="ECO:0000256" key="1">
    <source>
        <dbReference type="SAM" id="MobiDB-lite"/>
    </source>
</evidence>
<dbReference type="EMBL" id="CAMXCT030001873">
    <property type="protein sequence ID" value="CAL4781087.1"/>
    <property type="molecule type" value="Genomic_DNA"/>
</dbReference>
<dbReference type="Proteomes" id="UP001152797">
    <property type="component" value="Unassembled WGS sequence"/>
</dbReference>
<feature type="region of interest" description="Disordered" evidence="1">
    <location>
        <begin position="1"/>
        <end position="71"/>
    </location>
</feature>
<name>A0A9P1CLT6_9DINO</name>
<feature type="compositionally biased region" description="Basic residues" evidence="1">
    <location>
        <begin position="44"/>
        <end position="56"/>
    </location>
</feature>
<gene>
    <name evidence="2" type="ORF">C1SCF055_LOCUS20489</name>
</gene>
<feature type="compositionally biased region" description="Basic and acidic residues" evidence="1">
    <location>
        <begin position="1"/>
        <end position="10"/>
    </location>
</feature>
<organism evidence="2">
    <name type="scientific">Cladocopium goreaui</name>
    <dbReference type="NCBI Taxonomy" id="2562237"/>
    <lineage>
        <taxon>Eukaryota</taxon>
        <taxon>Sar</taxon>
        <taxon>Alveolata</taxon>
        <taxon>Dinophyceae</taxon>
        <taxon>Suessiales</taxon>
        <taxon>Symbiodiniaceae</taxon>
        <taxon>Cladocopium</taxon>
    </lineage>
</organism>
<proteinExistence type="predicted"/>
<comment type="caution">
    <text evidence="2">The sequence shown here is derived from an EMBL/GenBank/DDBJ whole genome shotgun (WGS) entry which is preliminary data.</text>
</comment>
<evidence type="ECO:0000313" key="4">
    <source>
        <dbReference type="Proteomes" id="UP001152797"/>
    </source>
</evidence>
<reference evidence="2" key="1">
    <citation type="submission" date="2022-10" db="EMBL/GenBank/DDBJ databases">
        <authorList>
            <person name="Chen Y."/>
            <person name="Dougan E. K."/>
            <person name="Chan C."/>
            <person name="Rhodes N."/>
            <person name="Thang M."/>
        </authorList>
    </citation>
    <scope>NUCLEOTIDE SEQUENCE</scope>
</reference>
<keyword evidence="4" id="KW-1185">Reference proteome</keyword>
<evidence type="ECO:0000313" key="2">
    <source>
        <dbReference type="EMBL" id="CAI3993775.1"/>
    </source>
</evidence>
<feature type="compositionally biased region" description="Low complexity" evidence="1">
    <location>
        <begin position="34"/>
        <end position="43"/>
    </location>
</feature>
<dbReference type="AlphaFoldDB" id="A0A9P1CLT6"/>
<sequence length="202" mass="21510">MQPAQAERHASKAKAKAHATSKVRKVSKKKDNKVPVAAADSPRPKAKAAAKAKGRAKASAARPNRGGEAVVDENLRSQEQIDTLIGFATEIGDDWDSVTNAAFKAVVRSKVSNLSLSRLNIYWARTTAGAHVFELSKDMHHFSFNSSHACAPYRVAVAAKCAELAALGLEANLPGYEGDGQEIMKLKYNGGIALSQLAADVD</sequence>
<reference evidence="3" key="2">
    <citation type="submission" date="2024-04" db="EMBL/GenBank/DDBJ databases">
        <authorList>
            <person name="Chen Y."/>
            <person name="Shah S."/>
            <person name="Dougan E. K."/>
            <person name="Thang M."/>
            <person name="Chan C."/>
        </authorList>
    </citation>
    <scope>NUCLEOTIDE SEQUENCE [LARGE SCALE GENOMIC DNA]</scope>
</reference>
<dbReference type="EMBL" id="CAMXCT020001873">
    <property type="protein sequence ID" value="CAL1147150.1"/>
    <property type="molecule type" value="Genomic_DNA"/>
</dbReference>
<evidence type="ECO:0000313" key="3">
    <source>
        <dbReference type="EMBL" id="CAL1147150.1"/>
    </source>
</evidence>
<dbReference type="EMBL" id="CAMXCT010001873">
    <property type="protein sequence ID" value="CAI3993775.1"/>
    <property type="molecule type" value="Genomic_DNA"/>
</dbReference>
<feature type="compositionally biased region" description="Basic residues" evidence="1">
    <location>
        <begin position="11"/>
        <end position="31"/>
    </location>
</feature>
<protein>
    <submittedName>
        <fullName evidence="2">Uncharacterized protein</fullName>
    </submittedName>
</protein>
<accession>A0A9P1CLT6</accession>